<evidence type="ECO:0000313" key="1">
    <source>
        <dbReference type="EMBL" id="VFQ67923.1"/>
    </source>
</evidence>
<gene>
    <name evidence="1" type="ORF">CCAM_LOCUS9699</name>
</gene>
<evidence type="ECO:0000313" key="2">
    <source>
        <dbReference type="Proteomes" id="UP000595140"/>
    </source>
</evidence>
<keyword evidence="2" id="KW-1185">Reference proteome</keyword>
<proteinExistence type="predicted"/>
<dbReference type="EMBL" id="OOIL02000669">
    <property type="protein sequence ID" value="VFQ67923.1"/>
    <property type="molecule type" value="Genomic_DNA"/>
</dbReference>
<organism evidence="1 2">
    <name type="scientific">Cuscuta campestris</name>
    <dbReference type="NCBI Taxonomy" id="132261"/>
    <lineage>
        <taxon>Eukaryota</taxon>
        <taxon>Viridiplantae</taxon>
        <taxon>Streptophyta</taxon>
        <taxon>Embryophyta</taxon>
        <taxon>Tracheophyta</taxon>
        <taxon>Spermatophyta</taxon>
        <taxon>Magnoliopsida</taxon>
        <taxon>eudicotyledons</taxon>
        <taxon>Gunneridae</taxon>
        <taxon>Pentapetalae</taxon>
        <taxon>asterids</taxon>
        <taxon>lamiids</taxon>
        <taxon>Solanales</taxon>
        <taxon>Convolvulaceae</taxon>
        <taxon>Cuscuteae</taxon>
        <taxon>Cuscuta</taxon>
        <taxon>Cuscuta subgen. Grammica</taxon>
        <taxon>Cuscuta sect. Cleistogrammica</taxon>
    </lineage>
</organism>
<reference evidence="1 2" key="1">
    <citation type="submission" date="2018-04" db="EMBL/GenBank/DDBJ databases">
        <authorList>
            <person name="Vogel A."/>
        </authorList>
    </citation>
    <scope>NUCLEOTIDE SEQUENCE [LARGE SCALE GENOMIC DNA]</scope>
</reference>
<dbReference type="InterPro" id="IPR021102">
    <property type="entry name" value="PNGase_A"/>
</dbReference>
<name>A0A484KQC3_9ASTE</name>
<accession>A0A484KQC3</accession>
<sequence length="130" mass="15412">MGKIHFYPEEEKSSRLYYGLDSVLDFILHVLRDLPLNSGLWFEIENSTDTESKQLEIPQNAYRAVLEWHGRVNWRTEEVTPVDDEEPANRPERLNLAGEGSEPIELRDWIWTDCFEMEWQQQTTMLSIQL</sequence>
<dbReference type="PANTHER" id="PTHR31104">
    <property type="entry name" value="PEPTIDE-N4-(N-ACETYL-BETA-GLUCOSAMINYL)ASPARAGINE AMIDASE A PROTEIN"/>
    <property type="match status" value="1"/>
</dbReference>
<dbReference type="AlphaFoldDB" id="A0A484KQC3"/>
<dbReference type="OrthoDB" id="1736116at2759"/>
<dbReference type="Proteomes" id="UP000595140">
    <property type="component" value="Unassembled WGS sequence"/>
</dbReference>
<protein>
    <submittedName>
        <fullName evidence="1">Uncharacterized protein</fullName>
    </submittedName>
</protein>